<dbReference type="RefSeq" id="WP_215760503.1">
    <property type="nucleotide sequence ID" value="NZ_JAHKBE010000048.1"/>
</dbReference>
<dbReference type="InterPro" id="IPR032276">
    <property type="entry name" value="DUF4836"/>
</dbReference>
<proteinExistence type="predicted"/>
<dbReference type="PROSITE" id="PS51257">
    <property type="entry name" value="PROKAR_LIPOPROTEIN"/>
    <property type="match status" value="1"/>
</dbReference>
<dbReference type="EMBL" id="JBBNFP010000046">
    <property type="protein sequence ID" value="MEQ2487419.1"/>
    <property type="molecule type" value="Genomic_DNA"/>
</dbReference>
<sequence length="442" mass="48214">MKKIVYLIALVWMGLMSSCSNNDYLNAIPAESSMLISMNTAKMSGAGSQTLFKAFLHVSNLNNTGIDVSKPVMLFEDAQGNLGVCAKTDNTKQLGEMLQKMGLTVLERQDFHFAILPNLWIIGFSDQSTLLMGPVVPAAQPEMMQLMARYLKAKEDDGIVGTPMYDKLDSIDAPMAMVCQAKALPEYLVAPFTLGAPKGTDPSQVLIAADMEVKDGCLWINGQTFSFVKRINDALQKAQATYRPIQGKYVASMSSHDAAGLFVNVDGGQFIKLMTDNRGIQAMLSGINTAIDMNSIIKSVDGDMAIITPSLGQSSFQLMMAAKLKNADWLADVDYWKQSVPSGGQIGEWGRECYYYRDGKTSYYFGVTNDWQYMSGVSEQVALQSIHAAANPISPVIQKKLKGQKMALVANISSIDKGTGVTTFLKPLFGNVNTLVYTLKVN</sequence>
<keyword evidence="1" id="KW-0732">Signal</keyword>
<evidence type="ECO:0000313" key="3">
    <source>
        <dbReference type="Proteomes" id="UP001487296"/>
    </source>
</evidence>
<dbReference type="Pfam" id="PF16120">
    <property type="entry name" value="DUF4836"/>
    <property type="match status" value="1"/>
</dbReference>
<organism evidence="2 3">
    <name type="scientific">Hallella faecis</name>
    <dbReference type="NCBI Taxonomy" id="2841596"/>
    <lineage>
        <taxon>Bacteria</taxon>
        <taxon>Pseudomonadati</taxon>
        <taxon>Bacteroidota</taxon>
        <taxon>Bacteroidia</taxon>
        <taxon>Bacteroidales</taxon>
        <taxon>Prevotellaceae</taxon>
        <taxon>Hallella</taxon>
    </lineage>
</organism>
<reference evidence="2 3" key="1">
    <citation type="submission" date="2024-04" db="EMBL/GenBank/DDBJ databases">
        <title>Human intestinal bacterial collection.</title>
        <authorList>
            <person name="Pauvert C."/>
            <person name="Hitch T.C.A."/>
            <person name="Clavel T."/>
        </authorList>
    </citation>
    <scope>NUCLEOTIDE SEQUENCE [LARGE SCALE GENOMIC DNA]</scope>
    <source>
        <strain evidence="2 3">CLA-AA-H145</strain>
    </source>
</reference>
<name>A0ABV1FSM6_9BACT</name>
<feature type="chain" id="PRO_5047497354" evidence="1">
    <location>
        <begin position="22"/>
        <end position="442"/>
    </location>
</feature>
<feature type="signal peptide" evidence="1">
    <location>
        <begin position="1"/>
        <end position="21"/>
    </location>
</feature>
<protein>
    <submittedName>
        <fullName evidence="2">DUF4836 family protein</fullName>
    </submittedName>
</protein>
<dbReference type="Proteomes" id="UP001487296">
    <property type="component" value="Unassembled WGS sequence"/>
</dbReference>
<evidence type="ECO:0000256" key="1">
    <source>
        <dbReference type="SAM" id="SignalP"/>
    </source>
</evidence>
<keyword evidence="3" id="KW-1185">Reference proteome</keyword>
<evidence type="ECO:0000313" key="2">
    <source>
        <dbReference type="EMBL" id="MEQ2487419.1"/>
    </source>
</evidence>
<comment type="caution">
    <text evidence="2">The sequence shown here is derived from an EMBL/GenBank/DDBJ whole genome shotgun (WGS) entry which is preliminary data.</text>
</comment>
<gene>
    <name evidence="2" type="ORF">AAAT34_10255</name>
</gene>
<accession>A0ABV1FSM6</accession>